<dbReference type="PANTHER" id="PTHR12606:SF141">
    <property type="entry name" value="GH15225P-RELATED"/>
    <property type="match status" value="1"/>
</dbReference>
<dbReference type="InterPro" id="IPR000210">
    <property type="entry name" value="BTB/POZ_dom"/>
</dbReference>
<feature type="region of interest" description="Disordered" evidence="5">
    <location>
        <begin position="495"/>
        <end position="523"/>
    </location>
</feature>
<feature type="domain" description="BTB" evidence="6">
    <location>
        <begin position="31"/>
        <end position="96"/>
    </location>
</feature>
<evidence type="ECO:0000256" key="2">
    <source>
        <dbReference type="ARBA" id="ARBA00022670"/>
    </source>
</evidence>
<dbReference type="CDD" id="cd18315">
    <property type="entry name" value="BTB_POZ_BAB-like"/>
    <property type="match status" value="1"/>
</dbReference>
<dbReference type="Pfam" id="PF00651">
    <property type="entry name" value="BTB"/>
    <property type="match status" value="1"/>
</dbReference>
<dbReference type="SMART" id="SM00225">
    <property type="entry name" value="BTB"/>
    <property type="match status" value="1"/>
</dbReference>
<dbReference type="GO" id="GO:0060255">
    <property type="term" value="P:regulation of macromolecule metabolic process"/>
    <property type="evidence" value="ECO:0007669"/>
    <property type="project" value="UniProtKB-ARBA"/>
</dbReference>
<organism evidence="8">
    <name type="scientific">Scylla olivacea</name>
    <name type="common">Orange mud crab</name>
    <name type="synonym">Cancer olivacea</name>
    <dbReference type="NCBI Taxonomy" id="85551"/>
    <lineage>
        <taxon>Eukaryota</taxon>
        <taxon>Metazoa</taxon>
        <taxon>Ecdysozoa</taxon>
        <taxon>Arthropoda</taxon>
        <taxon>Crustacea</taxon>
        <taxon>Multicrustacea</taxon>
        <taxon>Malacostraca</taxon>
        <taxon>Eumalacostraca</taxon>
        <taxon>Eucarida</taxon>
        <taxon>Decapoda</taxon>
        <taxon>Pleocyemata</taxon>
        <taxon>Brachyura</taxon>
        <taxon>Eubrachyura</taxon>
        <taxon>Portunoidea</taxon>
        <taxon>Portunidae</taxon>
        <taxon>Portuninae</taxon>
        <taxon>Scylla</taxon>
    </lineage>
</organism>
<dbReference type="Pfam" id="PF02902">
    <property type="entry name" value="Peptidase_C48"/>
    <property type="match status" value="1"/>
</dbReference>
<dbReference type="PROSITE" id="PS50600">
    <property type="entry name" value="ULP_PROTEASE"/>
    <property type="match status" value="1"/>
</dbReference>
<dbReference type="EMBL" id="GDRN01064699">
    <property type="protein sequence ID" value="JAI64788.1"/>
    <property type="molecule type" value="Transcribed_RNA"/>
</dbReference>
<dbReference type="InterPro" id="IPR038765">
    <property type="entry name" value="Papain-like_cys_pep_sf"/>
</dbReference>
<dbReference type="GO" id="GO:0016929">
    <property type="term" value="F:deSUMOylase activity"/>
    <property type="evidence" value="ECO:0007669"/>
    <property type="project" value="TreeGrafter"/>
</dbReference>
<evidence type="ECO:0000256" key="3">
    <source>
        <dbReference type="ARBA" id="ARBA00022801"/>
    </source>
</evidence>
<dbReference type="GO" id="GO:0005634">
    <property type="term" value="C:nucleus"/>
    <property type="evidence" value="ECO:0007669"/>
    <property type="project" value="TreeGrafter"/>
</dbReference>
<feature type="compositionally biased region" description="Low complexity" evidence="5">
    <location>
        <begin position="193"/>
        <end position="208"/>
    </location>
</feature>
<dbReference type="Gene3D" id="3.30.710.10">
    <property type="entry name" value="Potassium Channel Kv1.1, Chain A"/>
    <property type="match status" value="1"/>
</dbReference>
<dbReference type="GO" id="GO:0080090">
    <property type="term" value="P:regulation of primary metabolic process"/>
    <property type="evidence" value="ECO:0007669"/>
    <property type="project" value="UniProtKB-ARBA"/>
</dbReference>
<dbReference type="SUPFAM" id="SSF54001">
    <property type="entry name" value="Cysteine proteinases"/>
    <property type="match status" value="1"/>
</dbReference>
<evidence type="ECO:0000313" key="8">
    <source>
        <dbReference type="EMBL" id="JAI64788.1"/>
    </source>
</evidence>
<dbReference type="InterPro" id="IPR011333">
    <property type="entry name" value="SKP1/BTB/POZ_sf"/>
</dbReference>
<evidence type="ECO:0000256" key="1">
    <source>
        <dbReference type="ARBA" id="ARBA00005234"/>
    </source>
</evidence>
<feature type="compositionally biased region" description="Basic and acidic residues" evidence="5">
    <location>
        <begin position="174"/>
        <end position="192"/>
    </location>
</feature>
<dbReference type="InterPro" id="IPR003653">
    <property type="entry name" value="Peptidase_C48_C"/>
</dbReference>
<comment type="similarity">
    <text evidence="1">Belongs to the peptidase C48 family.</text>
</comment>
<dbReference type="AlphaFoldDB" id="A0A0P4W8J0"/>
<dbReference type="PROSITE" id="PS50097">
    <property type="entry name" value="BTB"/>
    <property type="match status" value="1"/>
</dbReference>
<evidence type="ECO:0000259" key="6">
    <source>
        <dbReference type="PROSITE" id="PS50097"/>
    </source>
</evidence>
<dbReference type="FunFam" id="3.40.395.10:FF:000001">
    <property type="entry name" value="Sentrin-specific protease 1"/>
    <property type="match status" value="1"/>
</dbReference>
<protein>
    <recommendedName>
        <fullName evidence="9">BTB domain-containing protein</fullName>
    </recommendedName>
</protein>
<feature type="domain" description="Ubiquitin-like protease family profile" evidence="7">
    <location>
        <begin position="642"/>
        <end position="804"/>
    </location>
</feature>
<dbReference type="GO" id="GO:0006508">
    <property type="term" value="P:proteolysis"/>
    <property type="evidence" value="ECO:0007669"/>
    <property type="project" value="UniProtKB-KW"/>
</dbReference>
<keyword evidence="4" id="KW-0788">Thiol protease</keyword>
<evidence type="ECO:0008006" key="9">
    <source>
        <dbReference type="Google" id="ProtNLM"/>
    </source>
</evidence>
<accession>A0A0P4W8J0</accession>
<keyword evidence="2" id="KW-0645">Protease</keyword>
<name>A0A0P4W8J0_SCYOL</name>
<evidence type="ECO:0000259" key="7">
    <source>
        <dbReference type="PROSITE" id="PS50600"/>
    </source>
</evidence>
<dbReference type="GO" id="GO:0016926">
    <property type="term" value="P:protein desumoylation"/>
    <property type="evidence" value="ECO:0007669"/>
    <property type="project" value="TreeGrafter"/>
</dbReference>
<feature type="region of interest" description="Disordered" evidence="5">
    <location>
        <begin position="114"/>
        <end position="210"/>
    </location>
</feature>
<feature type="compositionally biased region" description="Basic and acidic residues" evidence="5">
    <location>
        <begin position="502"/>
        <end position="523"/>
    </location>
</feature>
<dbReference type="PANTHER" id="PTHR12606">
    <property type="entry name" value="SENTRIN/SUMO-SPECIFIC PROTEASE"/>
    <property type="match status" value="1"/>
</dbReference>
<proteinExistence type="inferred from homology"/>
<sequence>MGDGMLSLYWNNHRATFCHILATLREKERYTDATLACDGKFYPVHKLVLSTCSEYFEKIFEHTPCKHPVIVLKDIKADALEALLNYMYAGYVNVAQNDLARLIKAAETLSIKGLAVPDEPPPGEDNKSNQSRSGREERTSPQPKRRRREENASSQPSNSPPSSPRASPYLPDGEQSRSRAPSEGHRSERVESTEQAEQPPSQESQASEVKVMVDESLVKEEMVETLDNSQSEGMDTSMQYGGVGSDPSMDGTGEEHSNRMLPNKYDQPVIPGQAQPLADAVAEALAGPSGMQGWLGSEMPGPGGYTAEAYGSEGNQEVHPAPTGASHSQQRAAARMSSREAKGAKNSLAHRKVSCISKETGFITKTHRRLPFRKRNPISKAFFYGNGKFCAQTSFRFEDKMWYGQLLQQLTGVLPSSHAVHAGSQQSPASMANQSLGMVSRSRCSSVWTQEKRQQLEASFLQSVERETDREISMQEPIFLIPKPPVKLSVDEANSESGIVESDGRNGTLRETEEISPEQEGKTTLKNSLDEYLRKAPIYNLDWLESLRNKFEVRAKASDCDAAMLAETQRLLEEKRKKSQASLDNCVALRMKHLDLTYPGETADEDEQEEEFVPLTPEMEEVIDNALMKGPPNQVLIEKFNTQITRHDISTLAGLNWLNDEIINFYMNLLIERGKNDNYPKVYAFNTFFYPKLMKTGFASVKRWTKKVDLFSHDLLLIPVHLGMHWCLATIDLRTKCVRYFDSMLGDNDKCLEALLKYLEDEHQDKKSSPFEKTGWMAENVKDIPQQMNGSDCGMFACMFAEYLSRDADITFDQQHMPYFRRKMVYEIVTANLL</sequence>
<evidence type="ECO:0000256" key="4">
    <source>
        <dbReference type="ARBA" id="ARBA00022807"/>
    </source>
</evidence>
<dbReference type="SUPFAM" id="SSF54695">
    <property type="entry name" value="POZ domain"/>
    <property type="match status" value="1"/>
</dbReference>
<dbReference type="Gene3D" id="3.40.395.10">
    <property type="entry name" value="Adenoviral Proteinase, Chain A"/>
    <property type="match status" value="1"/>
</dbReference>
<keyword evidence="3" id="KW-0378">Hydrolase</keyword>
<reference evidence="8" key="1">
    <citation type="submission" date="2015-09" db="EMBL/GenBank/DDBJ databases">
        <title>Scylla olivacea transcriptome.</title>
        <authorList>
            <person name="Ikhwanuddin M."/>
        </authorList>
    </citation>
    <scope>NUCLEOTIDE SEQUENCE</scope>
</reference>
<evidence type="ECO:0000256" key="5">
    <source>
        <dbReference type="SAM" id="MobiDB-lite"/>
    </source>
</evidence>